<keyword evidence="3" id="KW-1185">Reference proteome</keyword>
<dbReference type="Gene3D" id="2.40.380.10">
    <property type="entry name" value="FomD-like"/>
    <property type="match status" value="1"/>
</dbReference>
<evidence type="ECO:0000259" key="1">
    <source>
        <dbReference type="Pfam" id="PF04167"/>
    </source>
</evidence>
<dbReference type="Pfam" id="PF04167">
    <property type="entry name" value="DUF402"/>
    <property type="match status" value="1"/>
</dbReference>
<proteinExistence type="predicted"/>
<feature type="domain" description="DUF402" evidence="1">
    <location>
        <begin position="65"/>
        <end position="178"/>
    </location>
</feature>
<comment type="caution">
    <text evidence="2">The sequence shown here is derived from an EMBL/GenBank/DDBJ whole genome shotgun (WGS) entry which is preliminary data.</text>
</comment>
<protein>
    <submittedName>
        <fullName evidence="2">DUF402 domain-containing protein</fullName>
    </submittedName>
</protein>
<dbReference type="InterPro" id="IPR007295">
    <property type="entry name" value="DUF402"/>
</dbReference>
<accession>A0A317K338</accession>
<evidence type="ECO:0000313" key="2">
    <source>
        <dbReference type="EMBL" id="PWU46272.1"/>
    </source>
</evidence>
<dbReference type="AlphaFoldDB" id="A0A317K338"/>
<sequence>MDGDAEATAHRFAPGDVVVRREILLGEVWFAFPTICVEDSDDLLALYIASGTRFGFPKAGVFPAGRHPWLGRHEFWRGHGKLMLHRPGEAHSIDVFWSGPERSFAGWYFNLQDPFRRTAWGIDTLDHELDLWWAAGSDSYAWKDVEEFEQRLMEGRYPGMAEAIRAEGRRIATLLDAGQRWWDEAWASWQPHPAWLPPGLRDGWDVAPVTEHVRL</sequence>
<dbReference type="InterPro" id="IPR035930">
    <property type="entry name" value="FomD-like_sf"/>
</dbReference>
<gene>
    <name evidence="2" type="ORF">DLJ46_18680</name>
</gene>
<dbReference type="Proteomes" id="UP000245683">
    <property type="component" value="Unassembled WGS sequence"/>
</dbReference>
<name>A0A317K338_9ACTN</name>
<evidence type="ECO:0000313" key="3">
    <source>
        <dbReference type="Proteomes" id="UP000245683"/>
    </source>
</evidence>
<dbReference type="SUPFAM" id="SSF159234">
    <property type="entry name" value="FomD-like"/>
    <property type="match status" value="1"/>
</dbReference>
<dbReference type="EMBL" id="QGSV01000223">
    <property type="protein sequence ID" value="PWU46272.1"/>
    <property type="molecule type" value="Genomic_DNA"/>
</dbReference>
<dbReference type="RefSeq" id="WP_109945928.1">
    <property type="nucleotide sequence ID" value="NZ_QGGF01000361.1"/>
</dbReference>
<dbReference type="OrthoDB" id="3815685at2"/>
<reference evidence="3" key="1">
    <citation type="submission" date="2018-05" db="EMBL/GenBank/DDBJ databases">
        <title>Micromonospora globispora sp. nov. and Micromonospora rugosa sp. nov., isolated from marine sediment.</title>
        <authorList>
            <person name="Carro L."/>
            <person name="Aysel V."/>
            <person name="Cetin D."/>
            <person name="Igual J.M."/>
            <person name="Klenk H.-P."/>
            <person name="Trujillo M.E."/>
            <person name="Sahin N."/>
        </authorList>
    </citation>
    <scope>NUCLEOTIDE SEQUENCE [LARGE SCALE GENOMIC DNA]</scope>
    <source>
        <strain evidence="3">S2904</strain>
    </source>
</reference>
<organism evidence="2 3">
    <name type="scientific">Micromonospora globispora</name>
    <dbReference type="NCBI Taxonomy" id="1450148"/>
    <lineage>
        <taxon>Bacteria</taxon>
        <taxon>Bacillati</taxon>
        <taxon>Actinomycetota</taxon>
        <taxon>Actinomycetes</taxon>
        <taxon>Micromonosporales</taxon>
        <taxon>Micromonosporaceae</taxon>
        <taxon>Micromonospora</taxon>
    </lineage>
</organism>